<protein>
    <submittedName>
        <fullName evidence="1">Uncharacterized protein</fullName>
    </submittedName>
</protein>
<organism evidence="1 2">
    <name type="scientific">Dioscorea alata</name>
    <name type="common">Purple yam</name>
    <dbReference type="NCBI Taxonomy" id="55571"/>
    <lineage>
        <taxon>Eukaryota</taxon>
        <taxon>Viridiplantae</taxon>
        <taxon>Streptophyta</taxon>
        <taxon>Embryophyta</taxon>
        <taxon>Tracheophyta</taxon>
        <taxon>Spermatophyta</taxon>
        <taxon>Magnoliopsida</taxon>
        <taxon>Liliopsida</taxon>
        <taxon>Dioscoreales</taxon>
        <taxon>Dioscoreaceae</taxon>
        <taxon>Dioscorea</taxon>
    </lineage>
</organism>
<dbReference type="Proteomes" id="UP000827976">
    <property type="component" value="Chromosome 5"/>
</dbReference>
<evidence type="ECO:0000313" key="1">
    <source>
        <dbReference type="EMBL" id="KAH7682703.1"/>
    </source>
</evidence>
<sequence>MNGTVMFVSNLLPLLLCFLVPIVLGLKQGMEGQLHVLSLLDNIGIQRIMS</sequence>
<gene>
    <name evidence="1" type="ORF">IHE45_05G138900</name>
</gene>
<evidence type="ECO:0000313" key="2">
    <source>
        <dbReference type="Proteomes" id="UP000827976"/>
    </source>
</evidence>
<reference evidence="2" key="1">
    <citation type="journal article" date="2022" name="Nat. Commun.">
        <title>Chromosome evolution and the genetic basis of agronomically important traits in greater yam.</title>
        <authorList>
            <person name="Bredeson J.V."/>
            <person name="Lyons J.B."/>
            <person name="Oniyinde I.O."/>
            <person name="Okereke N.R."/>
            <person name="Kolade O."/>
            <person name="Nnabue I."/>
            <person name="Nwadili C.O."/>
            <person name="Hribova E."/>
            <person name="Parker M."/>
            <person name="Nwogha J."/>
            <person name="Shu S."/>
            <person name="Carlson J."/>
            <person name="Kariba R."/>
            <person name="Muthemba S."/>
            <person name="Knop K."/>
            <person name="Barton G.J."/>
            <person name="Sherwood A.V."/>
            <person name="Lopez-Montes A."/>
            <person name="Asiedu R."/>
            <person name="Jamnadass R."/>
            <person name="Muchugi A."/>
            <person name="Goodstein D."/>
            <person name="Egesi C.N."/>
            <person name="Featherston J."/>
            <person name="Asfaw A."/>
            <person name="Simpson G.G."/>
            <person name="Dolezel J."/>
            <person name="Hendre P.S."/>
            <person name="Van Deynze A."/>
            <person name="Kumar P.L."/>
            <person name="Obidiegwu J.E."/>
            <person name="Bhattacharjee R."/>
            <person name="Rokhsar D.S."/>
        </authorList>
    </citation>
    <scope>NUCLEOTIDE SEQUENCE [LARGE SCALE GENOMIC DNA]</scope>
    <source>
        <strain evidence="2">cv. TDa95/00328</strain>
    </source>
</reference>
<keyword evidence="2" id="KW-1185">Reference proteome</keyword>
<comment type="caution">
    <text evidence="1">The sequence shown here is derived from an EMBL/GenBank/DDBJ whole genome shotgun (WGS) entry which is preliminary data.</text>
</comment>
<accession>A0ACB7W5H5</accession>
<dbReference type="EMBL" id="CM037015">
    <property type="protein sequence ID" value="KAH7682703.1"/>
    <property type="molecule type" value="Genomic_DNA"/>
</dbReference>
<proteinExistence type="predicted"/>
<name>A0ACB7W5H5_DIOAL</name>